<proteinExistence type="predicted"/>
<gene>
    <name evidence="2" type="ORF">ABS311_00995</name>
</gene>
<protein>
    <submittedName>
        <fullName evidence="2">DDE-type integrase/transposase/recombinase</fullName>
    </submittedName>
</protein>
<dbReference type="InterPro" id="IPR050900">
    <property type="entry name" value="Transposase_IS3/IS150/IS904"/>
</dbReference>
<dbReference type="Pfam" id="PF00665">
    <property type="entry name" value="rve"/>
    <property type="match status" value="1"/>
</dbReference>
<dbReference type="PANTHER" id="PTHR46889:SF4">
    <property type="entry name" value="TRANSPOSASE INSO FOR INSERTION SEQUENCE ELEMENT IS911B-RELATED"/>
    <property type="match status" value="1"/>
</dbReference>
<evidence type="ECO:0000259" key="1">
    <source>
        <dbReference type="PROSITE" id="PS50994"/>
    </source>
</evidence>
<evidence type="ECO:0000313" key="3">
    <source>
        <dbReference type="Proteomes" id="UP001467690"/>
    </source>
</evidence>
<organism evidence="2 3">
    <name type="scientific">Catenovulum sediminis</name>
    <dbReference type="NCBI Taxonomy" id="1740262"/>
    <lineage>
        <taxon>Bacteria</taxon>
        <taxon>Pseudomonadati</taxon>
        <taxon>Pseudomonadota</taxon>
        <taxon>Gammaproteobacteria</taxon>
        <taxon>Alteromonadales</taxon>
        <taxon>Alteromonadaceae</taxon>
        <taxon>Catenovulum</taxon>
    </lineage>
</organism>
<feature type="non-terminal residue" evidence="2">
    <location>
        <position position="1"/>
    </location>
</feature>
<dbReference type="EMBL" id="JBELOE010000053">
    <property type="protein sequence ID" value="MER2490460.1"/>
    <property type="molecule type" value="Genomic_DNA"/>
</dbReference>
<dbReference type="InterPro" id="IPR036397">
    <property type="entry name" value="RNaseH_sf"/>
</dbReference>
<dbReference type="InterPro" id="IPR001584">
    <property type="entry name" value="Integrase_cat-core"/>
</dbReference>
<name>A0ABV1RCG4_9ALTE</name>
<dbReference type="Gene3D" id="3.30.420.10">
    <property type="entry name" value="Ribonuclease H-like superfamily/Ribonuclease H"/>
    <property type="match status" value="1"/>
</dbReference>
<feature type="non-terminal residue" evidence="2">
    <location>
        <position position="124"/>
    </location>
</feature>
<comment type="caution">
    <text evidence="2">The sequence shown here is derived from an EMBL/GenBank/DDBJ whole genome shotgun (WGS) entry which is preliminary data.</text>
</comment>
<reference evidence="2 3" key="1">
    <citation type="submission" date="2024-06" db="EMBL/GenBank/DDBJ databases">
        <authorList>
            <person name="Chen R.Y."/>
        </authorList>
    </citation>
    <scope>NUCLEOTIDE SEQUENCE [LARGE SCALE GENOMIC DNA]</scope>
    <source>
        <strain evidence="2 3">D2</strain>
    </source>
</reference>
<dbReference type="SUPFAM" id="SSF53098">
    <property type="entry name" value="Ribonuclease H-like"/>
    <property type="match status" value="1"/>
</dbReference>
<keyword evidence="3" id="KW-1185">Reference proteome</keyword>
<feature type="domain" description="Integrase catalytic" evidence="1">
    <location>
        <begin position="7"/>
        <end position="124"/>
    </location>
</feature>
<evidence type="ECO:0000313" key="2">
    <source>
        <dbReference type="EMBL" id="MER2490460.1"/>
    </source>
</evidence>
<dbReference type="RefSeq" id="WP_350400266.1">
    <property type="nucleotide sequence ID" value="NZ_JBELOE010000053.1"/>
</dbReference>
<dbReference type="PANTHER" id="PTHR46889">
    <property type="entry name" value="TRANSPOSASE INSF FOR INSERTION SEQUENCE IS3B-RELATED"/>
    <property type="match status" value="1"/>
</dbReference>
<sequence>KSKPARTVAKPQALTATQANEIYTWDITYLPTQVKGLFLYLYLVMDIYSRKIVGWQIHETELSELAGDLMTDICQREQIKRDQVTLHSDNGSPMKGATMLATLQELGIMPSFSRPSVSNDNPYS</sequence>
<dbReference type="InterPro" id="IPR012337">
    <property type="entry name" value="RNaseH-like_sf"/>
</dbReference>
<dbReference type="Proteomes" id="UP001467690">
    <property type="component" value="Unassembled WGS sequence"/>
</dbReference>
<accession>A0ABV1RCG4</accession>
<dbReference type="PROSITE" id="PS50994">
    <property type="entry name" value="INTEGRASE"/>
    <property type="match status" value="1"/>
</dbReference>